<dbReference type="AlphaFoldDB" id="A0A418ZQ24"/>
<comment type="caution">
    <text evidence="1">The sequence shown here is derived from an EMBL/GenBank/DDBJ whole genome shotgun (WGS) entry which is preliminary data.</text>
</comment>
<sequence length="122" mass="13247">MLNAVTQLTSHGYQSSTLRTARDAEYDIFSRVTRMMRQAPRRADNPDTIQAVHKNSELWTLLAADLAQPGNALPDETRAGLISLAGFAIRHGQAVMAGNAQTDPLIDINMTVMRGLRGDVGA</sequence>
<name>A0A418ZQ24_9RHOB</name>
<dbReference type="Pfam" id="PF07309">
    <property type="entry name" value="FlaF"/>
    <property type="match status" value="1"/>
</dbReference>
<keyword evidence="1" id="KW-0282">Flagellum</keyword>
<dbReference type="EMBL" id="QZEV01000138">
    <property type="protein sequence ID" value="RJK97337.1"/>
    <property type="molecule type" value="Genomic_DNA"/>
</dbReference>
<keyword evidence="1" id="KW-0969">Cilium</keyword>
<dbReference type="OrthoDB" id="9808944at2"/>
<accession>A0A418ZQ24</accession>
<dbReference type="Proteomes" id="UP000285530">
    <property type="component" value="Unassembled WGS sequence"/>
</dbReference>
<keyword evidence="1" id="KW-0966">Cell projection</keyword>
<dbReference type="NCBIfam" id="NF009435">
    <property type="entry name" value="PRK12794.1"/>
    <property type="match status" value="1"/>
</dbReference>
<protein>
    <submittedName>
        <fullName evidence="1">Flagellar biosynthesis regulatory protein FlaF</fullName>
    </submittedName>
</protein>
<reference evidence="1 2" key="1">
    <citation type="submission" date="2018-09" db="EMBL/GenBank/DDBJ databases">
        <title>Paracoccus onubensis nov. sp. a moderate halophilic bacterium isolated from Gruta de las Maravillas (Aracena, Spain).</title>
        <authorList>
            <person name="Jurado V."/>
            <person name="Gutierrez-Patricio S."/>
            <person name="Gonzalez-Pimentel J.L."/>
            <person name="Laiz L."/>
            <person name="Saiz-Jimenez C."/>
        </authorList>
    </citation>
    <scope>NUCLEOTIDE SEQUENCE [LARGE SCALE GENOMIC DNA]</scope>
    <source>
        <strain evidence="1 2">DSM 19484</strain>
    </source>
</reference>
<gene>
    <name evidence="1" type="primary">flaF</name>
    <name evidence="1" type="ORF">D3P06_16855</name>
</gene>
<keyword evidence="2" id="KW-1185">Reference proteome</keyword>
<proteinExistence type="predicted"/>
<organism evidence="1 2">
    <name type="scientific">Paracoccus aestuarii</name>
    <dbReference type="NCBI Taxonomy" id="453842"/>
    <lineage>
        <taxon>Bacteria</taxon>
        <taxon>Pseudomonadati</taxon>
        <taxon>Pseudomonadota</taxon>
        <taxon>Alphaproteobacteria</taxon>
        <taxon>Rhodobacterales</taxon>
        <taxon>Paracoccaceae</taxon>
        <taxon>Paracoccus</taxon>
    </lineage>
</organism>
<evidence type="ECO:0000313" key="1">
    <source>
        <dbReference type="EMBL" id="RJK97337.1"/>
    </source>
</evidence>
<evidence type="ECO:0000313" key="2">
    <source>
        <dbReference type="Proteomes" id="UP000285530"/>
    </source>
</evidence>
<dbReference type="InterPro" id="IPR010845">
    <property type="entry name" value="FlaF"/>
</dbReference>
<dbReference type="GO" id="GO:0044781">
    <property type="term" value="P:bacterial-type flagellum organization"/>
    <property type="evidence" value="ECO:0007669"/>
    <property type="project" value="InterPro"/>
</dbReference>